<dbReference type="EMBL" id="CAJHUC010001355">
    <property type="protein sequence ID" value="CAD7700840.1"/>
    <property type="molecule type" value="Genomic_DNA"/>
</dbReference>
<dbReference type="GO" id="GO:0006491">
    <property type="term" value="P:N-glycan processing"/>
    <property type="evidence" value="ECO:0007669"/>
    <property type="project" value="TreeGrafter"/>
</dbReference>
<accession>A0A8S1IZN6</accession>
<dbReference type="InterPro" id="IPR039794">
    <property type="entry name" value="Gtb1-like"/>
</dbReference>
<evidence type="ECO:0000256" key="5">
    <source>
        <dbReference type="SAM" id="MobiDB-lite"/>
    </source>
</evidence>
<feature type="compositionally biased region" description="Gly residues" evidence="5">
    <location>
        <begin position="221"/>
        <end position="249"/>
    </location>
</feature>
<evidence type="ECO:0000256" key="4">
    <source>
        <dbReference type="ARBA" id="ARBA00023157"/>
    </source>
</evidence>
<gene>
    <name evidence="10" type="ORF">OSTQU699_LOCUS10067</name>
    <name evidence="8" type="ORF">OSTQU699_LOCUS2222</name>
    <name evidence="9" type="ORF">OSTQU699_LOCUS6199</name>
</gene>
<evidence type="ECO:0000256" key="2">
    <source>
        <dbReference type="ARBA" id="ARBA00022729"/>
    </source>
</evidence>
<dbReference type="SUPFAM" id="SSF50911">
    <property type="entry name" value="Mannose 6-phosphate receptor domain"/>
    <property type="match status" value="1"/>
</dbReference>
<dbReference type="InterPro" id="IPR036607">
    <property type="entry name" value="PRKCSH"/>
</dbReference>
<dbReference type="OrthoDB" id="28322at2759"/>
<comment type="caution">
    <text evidence="9">The sequence shown here is derived from an EMBL/GenBank/DDBJ whole genome shotgun (WGS) entry which is preliminary data.</text>
</comment>
<dbReference type="EMBL" id="CAJHUC010002945">
    <property type="protein sequence ID" value="CAD7704712.1"/>
    <property type="molecule type" value="Genomic_DNA"/>
</dbReference>
<dbReference type="InterPro" id="IPR002172">
    <property type="entry name" value="LDrepeatLR_classA_rpt"/>
</dbReference>
<dbReference type="Pfam" id="PF12999">
    <property type="entry name" value="PRKCSH-like"/>
    <property type="match status" value="1"/>
</dbReference>
<protein>
    <recommendedName>
        <fullName evidence="1">Glucosidase 2 subunit beta</fullName>
    </recommendedName>
</protein>
<feature type="domain" description="MRH" evidence="7">
    <location>
        <begin position="364"/>
        <end position="466"/>
    </location>
</feature>
<dbReference type="InterPro" id="IPR009011">
    <property type="entry name" value="Man6P_isomerase_rcpt-bd_dom_sf"/>
</dbReference>
<dbReference type="PANTHER" id="PTHR12630:SF1">
    <property type="entry name" value="GLUCOSIDASE 2 SUBUNIT BETA"/>
    <property type="match status" value="1"/>
</dbReference>
<dbReference type="Gene3D" id="4.10.400.10">
    <property type="entry name" value="Low-density Lipoprotein Receptor"/>
    <property type="match status" value="1"/>
</dbReference>
<keyword evidence="4" id="KW-1015">Disulfide bond</keyword>
<evidence type="ECO:0000256" key="3">
    <source>
        <dbReference type="ARBA" id="ARBA00022824"/>
    </source>
</evidence>
<dbReference type="InterPro" id="IPR044865">
    <property type="entry name" value="MRH_dom"/>
</dbReference>
<dbReference type="AlphaFoldDB" id="A0A8S1IZN6"/>
<keyword evidence="2 6" id="KW-0732">Signal</keyword>
<feature type="compositionally biased region" description="Basic and acidic residues" evidence="5">
    <location>
        <begin position="324"/>
        <end position="346"/>
    </location>
</feature>
<dbReference type="InterPro" id="IPR028146">
    <property type="entry name" value="PRKCSH_N"/>
</dbReference>
<dbReference type="EMBL" id="CAJHUC010000558">
    <property type="protein sequence ID" value="CAD7696861.1"/>
    <property type="molecule type" value="Genomic_DNA"/>
</dbReference>
<organism evidence="9 11">
    <name type="scientific">Ostreobium quekettii</name>
    <dbReference type="NCBI Taxonomy" id="121088"/>
    <lineage>
        <taxon>Eukaryota</taxon>
        <taxon>Viridiplantae</taxon>
        <taxon>Chlorophyta</taxon>
        <taxon>core chlorophytes</taxon>
        <taxon>Ulvophyceae</taxon>
        <taxon>TCBD clade</taxon>
        <taxon>Bryopsidales</taxon>
        <taxon>Ostreobineae</taxon>
        <taxon>Ostreobiaceae</taxon>
        <taxon>Ostreobium</taxon>
    </lineage>
</organism>
<evidence type="ECO:0000313" key="10">
    <source>
        <dbReference type="EMBL" id="CAD7704712.1"/>
    </source>
</evidence>
<feature type="compositionally biased region" description="Acidic residues" evidence="5">
    <location>
        <begin position="286"/>
        <end position="306"/>
    </location>
</feature>
<proteinExistence type="predicted"/>
<dbReference type="Gene3D" id="2.70.130.10">
    <property type="entry name" value="Mannose-6-phosphate receptor binding domain"/>
    <property type="match status" value="1"/>
</dbReference>
<sequence length="491" mass="52559">MRLPGLLPVLAALALALRCAAHKTPLRGLDPALAHHYTGRNDSFTCIDGAPTIPFVRVNDDYCDCPDGSDEPGTSACPVGRFHCRNRGHVAATIPAAFVDDGICDCCDGSDEIRGCPNKCIEHGKRVLAELRGRLKAYEVGLKLRGDHIGANQGRRGEWEREAADLEAKFVGQEKAVEAAKAKKAELEMLEHERREAEKAAADGPPGSGGEGELGESVVVEGGGKGAGGPGAGQGQGEGESGDGGSGEGGDAEDGAEEFVVGKEGDGGAEAGVEGEGDGKAGGLEGEIEEEEEDDDEEGEEDDGGDDGSGSGDESKGRNKPKKEKTEVQKAQEEVRKEEREMDRLSRELDEVKTKLDRDYGPENEFLYLAGNCYDAVENQYTYSICPFDKATQKEGSHSTNLGRHRGFEDDYRKLVFDKGQKCWQGPDRKMVLSLECGAEEKLVDVQEPSRCEYSARLQTSAACSNVELAAIKQQVAELEAQLEGHDPTEL</sequence>
<dbReference type="PROSITE" id="PS51914">
    <property type="entry name" value="MRH"/>
    <property type="match status" value="1"/>
</dbReference>
<evidence type="ECO:0000313" key="8">
    <source>
        <dbReference type="EMBL" id="CAD7696861.1"/>
    </source>
</evidence>
<dbReference type="InterPro" id="IPR036055">
    <property type="entry name" value="LDL_receptor-like_sf"/>
</dbReference>
<keyword evidence="11" id="KW-1185">Reference proteome</keyword>
<keyword evidence="3" id="KW-0256">Endoplasmic reticulum</keyword>
<dbReference type="Proteomes" id="UP000708148">
    <property type="component" value="Unassembled WGS sequence"/>
</dbReference>
<evidence type="ECO:0000313" key="11">
    <source>
        <dbReference type="Proteomes" id="UP000708148"/>
    </source>
</evidence>
<reference evidence="9" key="1">
    <citation type="submission" date="2020-12" db="EMBL/GenBank/DDBJ databases">
        <authorList>
            <person name="Iha C."/>
        </authorList>
    </citation>
    <scope>NUCLEOTIDE SEQUENCE</scope>
</reference>
<dbReference type="PROSITE" id="PS50068">
    <property type="entry name" value="LDLRA_2"/>
    <property type="match status" value="1"/>
</dbReference>
<evidence type="ECO:0000256" key="6">
    <source>
        <dbReference type="SAM" id="SignalP"/>
    </source>
</evidence>
<evidence type="ECO:0000259" key="7">
    <source>
        <dbReference type="PROSITE" id="PS51914"/>
    </source>
</evidence>
<name>A0A8S1IZN6_9CHLO</name>
<dbReference type="PANTHER" id="PTHR12630">
    <property type="entry name" value="N-LINKED OLIGOSACCHARIDE PROCESSING"/>
    <property type="match status" value="1"/>
</dbReference>
<dbReference type="CDD" id="cd00112">
    <property type="entry name" value="LDLa"/>
    <property type="match status" value="1"/>
</dbReference>
<dbReference type="SUPFAM" id="SSF57424">
    <property type="entry name" value="LDL receptor-like module"/>
    <property type="match status" value="2"/>
</dbReference>
<evidence type="ECO:0000313" key="9">
    <source>
        <dbReference type="EMBL" id="CAD7700840.1"/>
    </source>
</evidence>
<dbReference type="GO" id="GO:0017177">
    <property type="term" value="C:glucosidase II complex"/>
    <property type="evidence" value="ECO:0007669"/>
    <property type="project" value="TreeGrafter"/>
</dbReference>
<feature type="signal peptide" evidence="6">
    <location>
        <begin position="1"/>
        <end position="21"/>
    </location>
</feature>
<evidence type="ECO:0000256" key="1">
    <source>
        <dbReference type="ARBA" id="ARBA00022387"/>
    </source>
</evidence>
<feature type="chain" id="PRO_5036273265" description="Glucosidase 2 subunit beta" evidence="6">
    <location>
        <begin position="22"/>
        <end position="491"/>
    </location>
</feature>
<dbReference type="Pfam" id="PF13015">
    <property type="entry name" value="PRKCSH_1"/>
    <property type="match status" value="1"/>
</dbReference>
<feature type="region of interest" description="Disordered" evidence="5">
    <location>
        <begin position="193"/>
        <end position="346"/>
    </location>
</feature>